<proteinExistence type="predicted"/>
<keyword evidence="2" id="KW-1185">Reference proteome</keyword>
<organism evidence="1 2">
    <name type="scientific">Gossypium gossypioides</name>
    <name type="common">Mexican cotton</name>
    <name type="synonym">Selera gossypioides</name>
    <dbReference type="NCBI Taxonomy" id="34282"/>
    <lineage>
        <taxon>Eukaryota</taxon>
        <taxon>Viridiplantae</taxon>
        <taxon>Streptophyta</taxon>
        <taxon>Embryophyta</taxon>
        <taxon>Tracheophyta</taxon>
        <taxon>Spermatophyta</taxon>
        <taxon>Magnoliopsida</taxon>
        <taxon>eudicotyledons</taxon>
        <taxon>Gunneridae</taxon>
        <taxon>Pentapetalae</taxon>
        <taxon>rosids</taxon>
        <taxon>malvids</taxon>
        <taxon>Malvales</taxon>
        <taxon>Malvaceae</taxon>
        <taxon>Malvoideae</taxon>
        <taxon>Gossypium</taxon>
    </lineage>
</organism>
<comment type="caution">
    <text evidence="1">The sequence shown here is derived from an EMBL/GenBank/DDBJ whole genome shotgun (WGS) entry which is preliminary data.</text>
</comment>
<accession>A0A7J9CX23</accession>
<gene>
    <name evidence="1" type="ORF">Gogos_020292</name>
</gene>
<evidence type="ECO:0000313" key="2">
    <source>
        <dbReference type="Proteomes" id="UP000593579"/>
    </source>
</evidence>
<sequence length="82" mass="9574">MMDIMVIGVKLGLLVNIEENVRLVPVVDTSMIVQNLIKICFLNLGEIEVNLELHQNEKPLYQLYENQVKNLTFFIYFFGQRS</sequence>
<dbReference type="AlphaFoldDB" id="A0A7J9CX23"/>
<protein>
    <submittedName>
        <fullName evidence="1">Uncharacterized protein</fullName>
    </submittedName>
</protein>
<dbReference type="Proteomes" id="UP000593579">
    <property type="component" value="Unassembled WGS sequence"/>
</dbReference>
<reference evidence="1 2" key="1">
    <citation type="journal article" date="2019" name="Genome Biol. Evol.">
        <title>Insights into the evolution of the New World diploid cottons (Gossypium, subgenus Houzingenia) based on genome sequencing.</title>
        <authorList>
            <person name="Grover C.E."/>
            <person name="Arick M.A. 2nd"/>
            <person name="Thrash A."/>
            <person name="Conover J.L."/>
            <person name="Sanders W.S."/>
            <person name="Peterson D.G."/>
            <person name="Frelichowski J.E."/>
            <person name="Scheffler J.A."/>
            <person name="Scheffler B.E."/>
            <person name="Wendel J.F."/>
        </authorList>
    </citation>
    <scope>NUCLEOTIDE SEQUENCE [LARGE SCALE GENOMIC DNA]</scope>
    <source>
        <strain evidence="1">5</strain>
        <tissue evidence="1">Leaf</tissue>
    </source>
</reference>
<dbReference type="OrthoDB" id="992857at2759"/>
<name>A0A7J9CX23_GOSGO</name>
<evidence type="ECO:0000313" key="1">
    <source>
        <dbReference type="EMBL" id="MBA0752986.1"/>
    </source>
</evidence>
<dbReference type="EMBL" id="JABEZY010043165">
    <property type="protein sequence ID" value="MBA0752986.1"/>
    <property type="molecule type" value="Genomic_DNA"/>
</dbReference>